<dbReference type="OrthoDB" id="444265at2759"/>
<dbReference type="GO" id="GO:0008312">
    <property type="term" value="F:7S RNA binding"/>
    <property type="evidence" value="ECO:0007669"/>
    <property type="project" value="InterPro"/>
</dbReference>
<keyword evidence="7" id="KW-0733">Signal recognition particle</keyword>
<feature type="region of interest" description="Disordered" evidence="10">
    <location>
        <begin position="1"/>
        <end position="107"/>
    </location>
</feature>
<dbReference type="Pfam" id="PF02290">
    <property type="entry name" value="SRP14"/>
    <property type="match status" value="1"/>
</dbReference>
<feature type="compositionally biased region" description="Low complexity" evidence="10">
    <location>
        <begin position="919"/>
        <end position="931"/>
    </location>
</feature>
<feature type="compositionally biased region" description="Polar residues" evidence="10">
    <location>
        <begin position="952"/>
        <end position="983"/>
    </location>
</feature>
<proteinExistence type="inferred from homology"/>
<dbReference type="Gene3D" id="3.30.870.10">
    <property type="entry name" value="Endonuclease Chain A"/>
    <property type="match status" value="1"/>
</dbReference>
<feature type="region of interest" description="Disordered" evidence="10">
    <location>
        <begin position="167"/>
        <end position="360"/>
    </location>
</feature>
<evidence type="ECO:0000256" key="3">
    <source>
        <dbReference type="ARBA" id="ARBA00010349"/>
    </source>
</evidence>
<gene>
    <name evidence="12" type="ORF">DAT39_019438</name>
</gene>
<dbReference type="GO" id="GO:0030942">
    <property type="term" value="F:endoplasmic reticulum signal peptide binding"/>
    <property type="evidence" value="ECO:0007669"/>
    <property type="project" value="InterPro"/>
</dbReference>
<feature type="compositionally biased region" description="Polar residues" evidence="10">
    <location>
        <begin position="47"/>
        <end position="62"/>
    </location>
</feature>
<feature type="region of interest" description="Disordered" evidence="10">
    <location>
        <begin position="752"/>
        <end position="792"/>
    </location>
</feature>
<dbReference type="InterPro" id="IPR029300">
    <property type="entry name" value="CEP170_C"/>
</dbReference>
<feature type="compositionally biased region" description="Polar residues" evidence="10">
    <location>
        <begin position="296"/>
        <end position="317"/>
    </location>
</feature>
<feature type="compositionally biased region" description="Polar residues" evidence="10">
    <location>
        <begin position="632"/>
        <end position="641"/>
    </location>
</feature>
<feature type="compositionally biased region" description="Polar residues" evidence="10">
    <location>
        <begin position="271"/>
        <end position="280"/>
    </location>
</feature>
<dbReference type="FunFam" id="3.30.720.10:FF:000003">
    <property type="entry name" value="Signal recognition particle 14"/>
    <property type="match status" value="1"/>
</dbReference>
<accession>A0A8J4U886</accession>
<feature type="compositionally biased region" description="Basic and acidic residues" evidence="10">
    <location>
        <begin position="63"/>
        <end position="85"/>
    </location>
</feature>
<feature type="non-terminal residue" evidence="12">
    <location>
        <position position="1"/>
    </location>
</feature>
<feature type="non-terminal residue" evidence="12">
    <location>
        <position position="1667"/>
    </location>
</feature>
<dbReference type="InterPro" id="IPR001736">
    <property type="entry name" value="PLipase_D/transphosphatidylase"/>
</dbReference>
<dbReference type="GO" id="GO:0003824">
    <property type="term" value="F:catalytic activity"/>
    <property type="evidence" value="ECO:0007669"/>
    <property type="project" value="InterPro"/>
</dbReference>
<keyword evidence="5" id="KW-0963">Cytoplasm</keyword>
<dbReference type="PANTHER" id="PTHR10185:SF8">
    <property type="entry name" value="5'-3' EXONUCLEASE PLD4"/>
    <property type="match status" value="1"/>
</dbReference>
<feature type="compositionally biased region" description="Basic and acidic residues" evidence="10">
    <location>
        <begin position="36"/>
        <end position="46"/>
    </location>
</feature>
<feature type="region of interest" description="Disordered" evidence="10">
    <location>
        <begin position="377"/>
        <end position="397"/>
    </location>
</feature>
<feature type="compositionally biased region" description="Polar residues" evidence="10">
    <location>
        <begin position="774"/>
        <end position="789"/>
    </location>
</feature>
<reference evidence="12" key="1">
    <citation type="submission" date="2020-07" db="EMBL/GenBank/DDBJ databases">
        <title>Clarias magur genome sequencing, assembly and annotation.</title>
        <authorList>
            <person name="Kushwaha B."/>
            <person name="Kumar R."/>
            <person name="Das P."/>
            <person name="Joshi C.G."/>
            <person name="Kumar D."/>
            <person name="Nagpure N.S."/>
            <person name="Pandey M."/>
            <person name="Agarwal S."/>
            <person name="Srivastava S."/>
            <person name="Singh M."/>
            <person name="Sahoo L."/>
            <person name="Jayasankar P."/>
            <person name="Meher P.K."/>
            <person name="Koringa P.G."/>
            <person name="Iquebal M.A."/>
            <person name="Das S.P."/>
            <person name="Bit A."/>
            <person name="Patnaik S."/>
            <person name="Patel N."/>
            <person name="Shah T.M."/>
            <person name="Hinsu A."/>
            <person name="Jena J.K."/>
        </authorList>
    </citation>
    <scope>NUCLEOTIDE SEQUENCE</scope>
    <source>
        <strain evidence="12">CIFAMagur01</strain>
        <tissue evidence="12">Testis</tissue>
    </source>
</reference>
<dbReference type="EMBL" id="QNUK01000641">
    <property type="protein sequence ID" value="KAF5890857.1"/>
    <property type="molecule type" value="Genomic_DNA"/>
</dbReference>
<feature type="region of interest" description="Disordered" evidence="10">
    <location>
        <begin position="814"/>
        <end position="1056"/>
    </location>
</feature>
<evidence type="ECO:0000256" key="7">
    <source>
        <dbReference type="ARBA" id="ARBA00023135"/>
    </source>
</evidence>
<feature type="compositionally biased region" description="Polar residues" evidence="10">
    <location>
        <begin position="1009"/>
        <end position="1032"/>
    </location>
</feature>
<dbReference type="PROSITE" id="PS50035">
    <property type="entry name" value="PLD"/>
    <property type="match status" value="1"/>
</dbReference>
<dbReference type="SMART" id="SM00155">
    <property type="entry name" value="PLDc"/>
    <property type="match status" value="1"/>
</dbReference>
<feature type="compositionally biased region" description="Low complexity" evidence="10">
    <location>
        <begin position="430"/>
        <end position="440"/>
    </location>
</feature>
<feature type="compositionally biased region" description="Polar residues" evidence="10">
    <location>
        <begin position="814"/>
        <end position="830"/>
    </location>
</feature>
<dbReference type="Gene3D" id="3.30.720.10">
    <property type="entry name" value="Signal recognition particle alu RNA binding heterodimer, srp9/1"/>
    <property type="match status" value="1"/>
</dbReference>
<comment type="function">
    <text evidence="9">Component of the signal recognition particle (SRP) complex, a ribonucleoprotein complex that mediates the cotranslational targeting of secretory and membrane proteins to the endoplasmic reticulum (ER). SRP9 together with SRP14 and the Alu portion of the SRP RNA, constitutes the elongation arrest domain of SRP. The complex of SRP9 and SRP14 is required for SRP RNA binding.</text>
</comment>
<feature type="compositionally biased region" description="Basic and acidic residues" evidence="10">
    <location>
        <begin position="1039"/>
        <end position="1051"/>
    </location>
</feature>
<feature type="compositionally biased region" description="Polar residues" evidence="10">
    <location>
        <begin position="840"/>
        <end position="857"/>
    </location>
</feature>
<dbReference type="InterPro" id="IPR003210">
    <property type="entry name" value="Signal_recog_particle_SRP14"/>
</dbReference>
<dbReference type="Pfam" id="PF15308">
    <property type="entry name" value="CEP170_C"/>
    <property type="match status" value="3"/>
</dbReference>
<feature type="region of interest" description="Disordered" evidence="10">
    <location>
        <begin position="604"/>
        <end position="683"/>
    </location>
</feature>
<dbReference type="SUPFAM" id="SSF54762">
    <property type="entry name" value="Signal recognition particle alu RNA binding heterodimer, SRP9/14"/>
    <property type="match status" value="1"/>
</dbReference>
<organism evidence="12 13">
    <name type="scientific">Clarias magur</name>
    <name type="common">Asian catfish</name>
    <name type="synonym">Macropteronotus magur</name>
    <dbReference type="NCBI Taxonomy" id="1594786"/>
    <lineage>
        <taxon>Eukaryota</taxon>
        <taxon>Metazoa</taxon>
        <taxon>Chordata</taxon>
        <taxon>Craniata</taxon>
        <taxon>Vertebrata</taxon>
        <taxon>Euteleostomi</taxon>
        <taxon>Actinopterygii</taxon>
        <taxon>Neopterygii</taxon>
        <taxon>Teleostei</taxon>
        <taxon>Ostariophysi</taxon>
        <taxon>Siluriformes</taxon>
        <taxon>Clariidae</taxon>
        <taxon>Clarias</taxon>
    </lineage>
</organism>
<dbReference type="InterPro" id="IPR032803">
    <property type="entry name" value="PLDc_3"/>
</dbReference>
<evidence type="ECO:0000313" key="12">
    <source>
        <dbReference type="EMBL" id="KAF5890857.1"/>
    </source>
</evidence>
<dbReference type="PANTHER" id="PTHR10185">
    <property type="entry name" value="PHOSPHOLIPASE D - RELATED"/>
    <property type="match status" value="1"/>
</dbReference>
<dbReference type="GO" id="GO:0005786">
    <property type="term" value="C:signal recognition particle, endoplasmic reticulum targeting"/>
    <property type="evidence" value="ECO:0007669"/>
    <property type="project" value="UniProtKB-KW"/>
</dbReference>
<feature type="compositionally biased region" description="Basic and acidic residues" evidence="10">
    <location>
        <begin position="441"/>
        <end position="452"/>
    </location>
</feature>
<feature type="compositionally biased region" description="Polar residues" evidence="10">
    <location>
        <begin position="419"/>
        <end position="429"/>
    </location>
</feature>
<feature type="compositionally biased region" description="Polar residues" evidence="10">
    <location>
        <begin position="653"/>
        <end position="662"/>
    </location>
</feature>
<protein>
    <recommendedName>
        <fullName evidence="4">Signal recognition particle 14 kDa protein</fullName>
    </recommendedName>
</protein>
<evidence type="ECO:0000313" key="13">
    <source>
        <dbReference type="Proteomes" id="UP000727407"/>
    </source>
</evidence>
<dbReference type="InterPro" id="IPR050874">
    <property type="entry name" value="Diverse_PLD-related"/>
</dbReference>
<dbReference type="InterPro" id="IPR009018">
    <property type="entry name" value="Signal_recog_particle_SRP9/14"/>
</dbReference>
<evidence type="ECO:0000256" key="10">
    <source>
        <dbReference type="SAM" id="MobiDB-lite"/>
    </source>
</evidence>
<sequence>PPAFKPTPLYGQPSWWGDVDEERKREPDESSNNHTSADKQKEDSRQEVNGPSSEHQGKTVSSSRRDASYFEITAKELQSRPKTTEQEVQEIPTKDTANKAPPTPPVVQSHASFTIEFDDCTPGKIKIKDHVTKFSFRQRKNPSKESFVTPTEVMSSESKVADWLVQTDTSMMGRNSRSDDLYSTKSDISVSRNTLQDGQHHEDGAQSDPEDPASNPQDLSRELISRQLYTPPEKEEPPMTSTPRYQSQPKKDPQQAFVINFLDDDAHRNRSQSSASNVSPAESHVALKRRTEKTKATVQSRDGLTSSFVQNTPTQRFTVPLKGSDSSQRPGLLRREKSDLTSTSNFSSRSASSKPFGSVGRKSRLALDFMSEFLTGSKHSSTAKSEKSSSSTLSKSSGVVSVVADHSAQSYPSVMDQTHVLSPSHQLEASKTTHTSTSTSRTEEHISKGFRQEEDDTLSDAGTYTIDTDGPDKEVEEARNMIDQVRSKVMTTGDKKWVSRWTSLADTYSDTSPFSGEINISPQMDGSGVGQIMAQSMQNQTEESPGAEDGQTFRARRILPQLPTRGEEQVPPPSIHVQSESYLTYDDVEKNIQKDCQKLYVTGDLDPDSLSDASKSDDGSIVVQGRNDGKPEQTTSKQGETAEQMVKDRDCTTKFSTATITRHGSRRTGDSSVSPPDKDASASVENAVSLIRQESFTKHRSSDDIHFMRLPHISSLEFGNDANAFRGVSNQDTQSYLKETENVLSVLEAKVQMRKSPRTSCPVEDSLSGESDVDTSSTVSQRSGKNSATAAPKMILNELLKGKKPVSQHAHELNSFQSHGDPQSRNSRVSSADYLKESGKTSQWSDAVSDQESSSQPVHRKYTIPLQSESSRRPSKGAVIQALARSGSLSAPKPTRTSMLRRARLGDASDNDGTETDRASQNSDANSSSARTNESKKLSRLDILAMPRRRTSSFTTPSDTESSTGRTGFSNRSEATSGSSTRKASVPDIKTGTQKGSGAPVRQPIIRGRSSSAKYASSTARSVHSSRTQTPDQLRLPARSRDSEGEGHESDNFQNWTNHSAEIARLSQDLAKDLAILAQEIHNVAGDGETQNPASADAVEAVSAVSARKEQIPETGVNYPKVLQAAATYRNPDQSVSDQVLKKQSWKQEQVALDNSMLNPVSQLSMAIRENTEQLTEKIKKEKASKIYAVTMYSSCASTYQEVYEMSSPYKSLHDNYVPNKRRLTGTKTLLLATGCLIILGVLLAIALLEEMKNEDKINSAVNHNTSHQPELHFEQSDECRIVLVESIPLWMDYGTNVTFGVPIYEAWKDLLSIATEQIDIASFYWSLTGEDIGAESPTDQFGRDLLEQLKALPKRNVSVRAVSSIPSVATNSTDLDVLRENGVHVRRINFGKLTRGILHSKFWIVDRRHVYIGSANMDWRSLTQVKELGAVIYNCTSLATDLQKIYQSYWVMGQSNATVPDPWPSSYDTSINKDQPLHVNLSDVPSRVYISNSPPAFCPDSRTKDLDAILSVMNQAQQFIHVAVMEYFPASKFYYHNRYWPILENALIQAMFERNVSVRLLISCGRDSDSSVLPFLRSLNALNSASDNIRIAVFLTELTRLFQKCRTSGSVVITLKKYDGRTKPVPRKGHPETFEPADNKCLIRASEGKKKISTVVSTKEVIKFQM</sequence>
<comment type="subcellular location">
    <subcellularLocation>
        <location evidence="1">Cytoplasm</location>
    </subcellularLocation>
</comment>
<keyword evidence="6" id="KW-0694">RNA-binding</keyword>
<evidence type="ECO:0000256" key="9">
    <source>
        <dbReference type="ARBA" id="ARBA00045462"/>
    </source>
</evidence>
<dbReference type="SUPFAM" id="SSF56024">
    <property type="entry name" value="Phospholipase D/nuclease"/>
    <property type="match status" value="2"/>
</dbReference>
<feature type="compositionally biased region" description="Low complexity" evidence="10">
    <location>
        <begin position="340"/>
        <end position="358"/>
    </location>
</feature>
<dbReference type="GO" id="GO:0006614">
    <property type="term" value="P:SRP-dependent cotranslational protein targeting to membrane"/>
    <property type="evidence" value="ECO:0007669"/>
    <property type="project" value="InterPro"/>
</dbReference>
<keyword evidence="8" id="KW-0687">Ribonucleoprotein</keyword>
<evidence type="ECO:0000259" key="11">
    <source>
        <dbReference type="PROSITE" id="PS50035"/>
    </source>
</evidence>
<evidence type="ECO:0000256" key="1">
    <source>
        <dbReference type="ARBA" id="ARBA00004496"/>
    </source>
</evidence>
<name>A0A8J4U886_CLAMG</name>
<evidence type="ECO:0000256" key="6">
    <source>
        <dbReference type="ARBA" id="ARBA00022884"/>
    </source>
</evidence>
<feature type="compositionally biased region" description="Polar residues" evidence="10">
    <location>
        <begin position="183"/>
        <end position="197"/>
    </location>
</feature>
<feature type="compositionally biased region" description="Polar residues" evidence="10">
    <location>
        <begin position="239"/>
        <end position="248"/>
    </location>
</feature>
<keyword evidence="13" id="KW-1185">Reference proteome</keyword>
<evidence type="ECO:0000256" key="5">
    <source>
        <dbReference type="ARBA" id="ARBA00022490"/>
    </source>
</evidence>
<dbReference type="Proteomes" id="UP000727407">
    <property type="component" value="Unassembled WGS sequence"/>
</dbReference>
<comment type="caution">
    <text evidence="12">The sequence shown here is derived from an EMBL/GenBank/DDBJ whole genome shotgun (WGS) entry which is preliminary data.</text>
</comment>
<comment type="similarity">
    <text evidence="3">Belongs to the SRP14 family.</text>
</comment>
<evidence type="ECO:0000256" key="2">
    <source>
        <dbReference type="ARBA" id="ARBA00008664"/>
    </source>
</evidence>
<comment type="similarity">
    <text evidence="2">Belongs to the phospholipase D family.</text>
</comment>
<evidence type="ECO:0000256" key="8">
    <source>
        <dbReference type="ARBA" id="ARBA00023274"/>
    </source>
</evidence>
<feature type="region of interest" description="Disordered" evidence="10">
    <location>
        <begin position="419"/>
        <end position="471"/>
    </location>
</feature>
<evidence type="ECO:0000256" key="4">
    <source>
        <dbReference type="ARBA" id="ARBA00017926"/>
    </source>
</evidence>
<feature type="domain" description="PLD phosphodiesterase" evidence="11">
    <location>
        <begin position="1395"/>
        <end position="1422"/>
    </location>
</feature>
<dbReference type="Pfam" id="PF13918">
    <property type="entry name" value="PLDc_3"/>
    <property type="match status" value="1"/>
</dbReference>